<evidence type="ECO:0000313" key="2">
    <source>
        <dbReference type="EMBL" id="KGA15969.1"/>
    </source>
</evidence>
<dbReference type="HAMAP" id="MF_00549">
    <property type="entry name" value="Methylglyoxal_synth"/>
    <property type="match status" value="1"/>
</dbReference>
<accession>A0A094Q1T7</accession>
<dbReference type="NCBIfam" id="TIGR00160">
    <property type="entry name" value="MGSA"/>
    <property type="match status" value="1"/>
</dbReference>
<dbReference type="InterPro" id="IPR018148">
    <property type="entry name" value="Methylglyoxal_synth_AS"/>
</dbReference>
<name>A0A094Q1T7_9ZZZZ</name>
<dbReference type="PROSITE" id="PS01335">
    <property type="entry name" value="METHYLGLYOXAL_SYNTH"/>
    <property type="match status" value="1"/>
</dbReference>
<dbReference type="PANTHER" id="PTHR30492:SF0">
    <property type="entry name" value="METHYLGLYOXAL SYNTHASE"/>
    <property type="match status" value="1"/>
</dbReference>
<feature type="domain" description="MGS-like" evidence="1">
    <location>
        <begin position="8"/>
        <end position="160"/>
    </location>
</feature>
<dbReference type="SUPFAM" id="SSF52335">
    <property type="entry name" value="Methylglyoxal synthase-like"/>
    <property type="match status" value="1"/>
</dbReference>
<dbReference type="PANTHER" id="PTHR30492">
    <property type="entry name" value="METHYLGLYOXAL SYNTHASE"/>
    <property type="match status" value="1"/>
</dbReference>
<dbReference type="AlphaFoldDB" id="A0A094Q1T7"/>
<dbReference type="GO" id="GO:0008929">
    <property type="term" value="F:methylglyoxal synthase activity"/>
    <property type="evidence" value="ECO:0007669"/>
    <property type="project" value="InterPro"/>
</dbReference>
<dbReference type="Gene3D" id="3.40.50.1380">
    <property type="entry name" value="Methylglyoxal synthase-like domain"/>
    <property type="match status" value="1"/>
</dbReference>
<dbReference type="InterPro" id="IPR036914">
    <property type="entry name" value="MGS-like_dom_sf"/>
</dbReference>
<dbReference type="GO" id="GO:0019242">
    <property type="term" value="P:methylglyoxal biosynthetic process"/>
    <property type="evidence" value="ECO:0007669"/>
    <property type="project" value="InterPro"/>
</dbReference>
<dbReference type="InterPro" id="IPR004363">
    <property type="entry name" value="Methylgl_synth"/>
</dbReference>
<proteinExistence type="inferred from homology"/>
<comment type="caution">
    <text evidence="2">The sequence shown here is derived from an EMBL/GenBank/DDBJ whole genome shotgun (WGS) entry which is preliminary data.</text>
</comment>
<dbReference type="EMBL" id="JNSL01000097">
    <property type="protein sequence ID" value="KGA15969.1"/>
    <property type="molecule type" value="Genomic_DNA"/>
</dbReference>
<reference evidence="2" key="1">
    <citation type="submission" date="2014-06" db="EMBL/GenBank/DDBJ databases">
        <title>Key roles for freshwater Actinobacteria revealed by deep metagenomic sequencing.</title>
        <authorList>
            <person name="Ghai R."/>
            <person name="Mizuno C.M."/>
            <person name="Picazo A."/>
            <person name="Camacho A."/>
            <person name="Rodriguez-Valera F."/>
        </authorList>
    </citation>
    <scope>NUCLEOTIDE SEQUENCE</scope>
</reference>
<evidence type="ECO:0000259" key="1">
    <source>
        <dbReference type="PROSITE" id="PS51855"/>
    </source>
</evidence>
<gene>
    <name evidence="2" type="ORF">GM51_13635</name>
</gene>
<dbReference type="Pfam" id="PF02142">
    <property type="entry name" value="MGS"/>
    <property type="match status" value="1"/>
</dbReference>
<protein>
    <submittedName>
        <fullName evidence="2">Methylglyoxal synthase</fullName>
    </submittedName>
</protein>
<dbReference type="NCBIfam" id="NF003559">
    <property type="entry name" value="PRK05234.1"/>
    <property type="match status" value="1"/>
</dbReference>
<dbReference type="PIRSF" id="PIRSF006614">
    <property type="entry name" value="Methylglyox_syn"/>
    <property type="match status" value="1"/>
</dbReference>
<dbReference type="InterPro" id="IPR011607">
    <property type="entry name" value="MGS-like_dom"/>
</dbReference>
<dbReference type="CDD" id="cd01422">
    <property type="entry name" value="MGS"/>
    <property type="match status" value="1"/>
</dbReference>
<dbReference type="SMART" id="SM00851">
    <property type="entry name" value="MGS"/>
    <property type="match status" value="1"/>
</dbReference>
<dbReference type="GO" id="GO:0005829">
    <property type="term" value="C:cytosol"/>
    <property type="evidence" value="ECO:0007669"/>
    <property type="project" value="TreeGrafter"/>
</dbReference>
<dbReference type="PROSITE" id="PS51855">
    <property type="entry name" value="MGS"/>
    <property type="match status" value="1"/>
</dbReference>
<organism evidence="2">
    <name type="scientific">freshwater metagenome</name>
    <dbReference type="NCBI Taxonomy" id="449393"/>
    <lineage>
        <taxon>unclassified sequences</taxon>
        <taxon>metagenomes</taxon>
        <taxon>ecological metagenomes</taxon>
    </lineage>
</organism>
<sequence>MRDVIKSGVVKPWITRNIALVAHDNQKAELLDWARQNRRLLSRHNLFATGTTGSLLADALDLPVNRYLSGPLGGDQQIGAAIAEGKIDILVFFWDPLEPQPHDPDVKALLRIATLWNAGIAVNRTTADMLITSQLFEADFPTKRPQFNANGSKADFVDAR</sequence>